<dbReference type="PROSITE" id="PS00107">
    <property type="entry name" value="PROTEIN_KINASE_ATP"/>
    <property type="match status" value="1"/>
</dbReference>
<dbReference type="InterPro" id="IPR011009">
    <property type="entry name" value="Kinase-like_dom_sf"/>
</dbReference>
<dbReference type="Gene3D" id="3.30.200.20">
    <property type="entry name" value="Phosphorylase Kinase, domain 1"/>
    <property type="match status" value="1"/>
</dbReference>
<keyword evidence="3 6" id="KW-0547">Nucleotide-binding</keyword>
<feature type="domain" description="Protein kinase" evidence="8">
    <location>
        <begin position="11"/>
        <end position="287"/>
    </location>
</feature>
<dbReference type="InterPro" id="IPR001245">
    <property type="entry name" value="Ser-Thr/Tyr_kinase_cat_dom"/>
</dbReference>
<dbReference type="FunFam" id="2.60.40.2700:FF:000001">
    <property type="entry name" value="Transmembrane protein"/>
    <property type="match status" value="1"/>
</dbReference>
<keyword evidence="4" id="KW-0418">Kinase</keyword>
<keyword evidence="2" id="KW-0808">Transferase</keyword>
<dbReference type="GO" id="GO:0009506">
    <property type="term" value="C:plasmodesma"/>
    <property type="evidence" value="ECO:0007669"/>
    <property type="project" value="TreeGrafter"/>
</dbReference>
<name>A0AAP0H128_9ASTR</name>
<feature type="compositionally biased region" description="Acidic residues" evidence="7">
    <location>
        <begin position="333"/>
        <end position="342"/>
    </location>
</feature>
<evidence type="ECO:0000256" key="4">
    <source>
        <dbReference type="ARBA" id="ARBA00022777"/>
    </source>
</evidence>
<dbReference type="PROSITE" id="PS50011">
    <property type="entry name" value="PROTEIN_KINASE_DOM"/>
    <property type="match status" value="1"/>
</dbReference>
<dbReference type="SUPFAM" id="SSF56112">
    <property type="entry name" value="Protein kinase-like (PK-like)"/>
    <property type="match status" value="1"/>
</dbReference>
<dbReference type="SMART" id="SM00220">
    <property type="entry name" value="S_TKc"/>
    <property type="match status" value="1"/>
</dbReference>
<reference evidence="9 10" key="1">
    <citation type="submission" date="2024-04" db="EMBL/GenBank/DDBJ databases">
        <title>The reference genome of an endangered Asteraceae, Deinandra increscens subsp. villosa, native to the Central Coast of California.</title>
        <authorList>
            <person name="Guilliams M."/>
            <person name="Hasenstab-Lehman K."/>
            <person name="Meyer R."/>
            <person name="Mcevoy S."/>
        </authorList>
    </citation>
    <scope>NUCLEOTIDE SEQUENCE [LARGE SCALE GENOMIC DNA]</scope>
    <source>
        <tissue evidence="9">Leaf</tissue>
    </source>
</reference>
<protein>
    <recommendedName>
        <fullName evidence="8">Protein kinase domain-containing protein</fullName>
    </recommendedName>
</protein>
<evidence type="ECO:0000256" key="2">
    <source>
        <dbReference type="ARBA" id="ARBA00022679"/>
    </source>
</evidence>
<evidence type="ECO:0000256" key="5">
    <source>
        <dbReference type="ARBA" id="ARBA00022840"/>
    </source>
</evidence>
<dbReference type="InterPro" id="IPR045272">
    <property type="entry name" value="ANXUR1/2-like"/>
</dbReference>
<dbReference type="GO" id="GO:0004714">
    <property type="term" value="F:transmembrane receptor protein tyrosine kinase activity"/>
    <property type="evidence" value="ECO:0007669"/>
    <property type="project" value="InterPro"/>
</dbReference>
<keyword evidence="5 6" id="KW-0067">ATP-binding</keyword>
<evidence type="ECO:0000256" key="7">
    <source>
        <dbReference type="SAM" id="MobiDB-lite"/>
    </source>
</evidence>
<accession>A0AAP0H128</accession>
<dbReference type="Pfam" id="PF23197">
    <property type="entry name" value="IG_AIR9"/>
    <property type="match status" value="1"/>
</dbReference>
<dbReference type="Pfam" id="PF07714">
    <property type="entry name" value="PK_Tyr_Ser-Thr"/>
    <property type="match status" value="1"/>
</dbReference>
<keyword evidence="1" id="KW-0723">Serine/threonine-protein kinase</keyword>
<evidence type="ECO:0000256" key="6">
    <source>
        <dbReference type="PROSITE-ProRule" id="PRU10141"/>
    </source>
</evidence>
<feature type="region of interest" description="Disordered" evidence="7">
    <location>
        <begin position="296"/>
        <end position="346"/>
    </location>
</feature>
<dbReference type="Gene3D" id="1.10.510.10">
    <property type="entry name" value="Transferase(Phosphotransferase) domain 1"/>
    <property type="match status" value="1"/>
</dbReference>
<sequence length="589" mass="67361">MKDIISATNNFDPTRVIGGGGFGKVYKGELSSPVGQITVAFKQLDRRFGQGNIEFWKEVMMLSKYKHENLISLMHFCIEGDEMILVYEYASRGSLDRYLSDASTLSWIQRLKICLGTARGLRFLHDPKGTQQRVLHRDIKSSNILLDENWTAKVSDFGLSKIGPANQMHTYLVSHGVGTPGYCDPLYMEFGFLSKESDVYSFGVVLFEILCGKLCYKYRNCQLTKILVPKWRRCYDEGRLDEIILPGLREQMGPSSLTSFSAIAYRCVKKVREERPMMAQIVEELEFSLEQQEIFEDKPESSRREMTSRVNNRFQDRVDDDYSQPPPVSEGGDSSDLEEDGPGIEGFEIIGDAKPGSKLLGCGFPLRGTSLCMFQWVRHFENGSCEYIEGATNPEYVVTADDVDKLIAVECIPMDDRGRQVHDMVNTFVSSMCTNHISIVINGIQVYNLPQKLLMLKLTDFQGEIVRVFANEKTKITCDPEMQQDIDNYMSAGQASFSALLLMDSPERWEHINFSLRRSKFQIEINHSEDIFIHEKYSSDLSIIIQPGLNVRIRHNYSLHTFSFHDLRMRDTFVLTMRRFKSKALDARS</sequence>
<keyword evidence="10" id="KW-1185">Reference proteome</keyword>
<evidence type="ECO:0000313" key="9">
    <source>
        <dbReference type="EMBL" id="KAK9067872.1"/>
    </source>
</evidence>
<dbReference type="PROSITE" id="PS00108">
    <property type="entry name" value="PROTEIN_KINASE_ST"/>
    <property type="match status" value="1"/>
</dbReference>
<dbReference type="InterPro" id="IPR056284">
    <property type="entry name" value="AIR9-like_A9"/>
</dbReference>
<evidence type="ECO:0000256" key="1">
    <source>
        <dbReference type="ARBA" id="ARBA00022527"/>
    </source>
</evidence>
<dbReference type="Proteomes" id="UP001408789">
    <property type="component" value="Unassembled WGS sequence"/>
</dbReference>
<proteinExistence type="predicted"/>
<feature type="binding site" evidence="6">
    <location>
        <position position="42"/>
    </location>
    <ligand>
        <name>ATP</name>
        <dbReference type="ChEBI" id="CHEBI:30616"/>
    </ligand>
</feature>
<dbReference type="InterPro" id="IPR008271">
    <property type="entry name" value="Ser/Thr_kinase_AS"/>
</dbReference>
<dbReference type="FunFam" id="3.30.200.20:FF:000039">
    <property type="entry name" value="receptor-like protein kinase FERONIA"/>
    <property type="match status" value="1"/>
</dbReference>
<dbReference type="EMBL" id="JBCNJP010000014">
    <property type="protein sequence ID" value="KAK9067872.1"/>
    <property type="molecule type" value="Genomic_DNA"/>
</dbReference>
<dbReference type="InterPro" id="IPR017441">
    <property type="entry name" value="Protein_kinase_ATP_BS"/>
</dbReference>
<dbReference type="PANTHER" id="PTHR27003:SF380">
    <property type="entry name" value="MITOGEN-ACTIVATED PROTEIN (MAP) KINASE KINASE KINASE STE11, CRYPTOCOCCUS-RELATED"/>
    <property type="match status" value="1"/>
</dbReference>
<dbReference type="GO" id="GO:0005524">
    <property type="term" value="F:ATP binding"/>
    <property type="evidence" value="ECO:0007669"/>
    <property type="project" value="UniProtKB-UniRule"/>
</dbReference>
<organism evidence="9 10">
    <name type="scientific">Deinandra increscens subsp. villosa</name>
    <dbReference type="NCBI Taxonomy" id="3103831"/>
    <lineage>
        <taxon>Eukaryota</taxon>
        <taxon>Viridiplantae</taxon>
        <taxon>Streptophyta</taxon>
        <taxon>Embryophyta</taxon>
        <taxon>Tracheophyta</taxon>
        <taxon>Spermatophyta</taxon>
        <taxon>Magnoliopsida</taxon>
        <taxon>eudicotyledons</taxon>
        <taxon>Gunneridae</taxon>
        <taxon>Pentapetalae</taxon>
        <taxon>asterids</taxon>
        <taxon>campanulids</taxon>
        <taxon>Asterales</taxon>
        <taxon>Asteraceae</taxon>
        <taxon>Asteroideae</taxon>
        <taxon>Heliantheae alliance</taxon>
        <taxon>Madieae</taxon>
        <taxon>Madiinae</taxon>
        <taxon>Deinandra</taxon>
    </lineage>
</organism>
<gene>
    <name evidence="9" type="ORF">SSX86_011983</name>
</gene>
<dbReference type="GO" id="GO:0005886">
    <property type="term" value="C:plasma membrane"/>
    <property type="evidence" value="ECO:0007669"/>
    <property type="project" value="TreeGrafter"/>
</dbReference>
<evidence type="ECO:0000256" key="3">
    <source>
        <dbReference type="ARBA" id="ARBA00022741"/>
    </source>
</evidence>
<dbReference type="PANTHER" id="PTHR27003">
    <property type="entry name" value="OS07G0166700 PROTEIN"/>
    <property type="match status" value="1"/>
</dbReference>
<evidence type="ECO:0000313" key="10">
    <source>
        <dbReference type="Proteomes" id="UP001408789"/>
    </source>
</evidence>
<dbReference type="InterPro" id="IPR000719">
    <property type="entry name" value="Prot_kinase_dom"/>
</dbReference>
<dbReference type="Gene3D" id="2.60.40.2700">
    <property type="match status" value="1"/>
</dbReference>
<comment type="caution">
    <text evidence="9">The sequence shown here is derived from an EMBL/GenBank/DDBJ whole genome shotgun (WGS) entry which is preliminary data.</text>
</comment>
<dbReference type="AlphaFoldDB" id="A0AAP0H128"/>
<feature type="compositionally biased region" description="Basic and acidic residues" evidence="7">
    <location>
        <begin position="296"/>
        <end position="307"/>
    </location>
</feature>
<dbReference type="GO" id="GO:0004674">
    <property type="term" value="F:protein serine/threonine kinase activity"/>
    <property type="evidence" value="ECO:0007669"/>
    <property type="project" value="UniProtKB-KW"/>
</dbReference>
<evidence type="ECO:0000259" key="8">
    <source>
        <dbReference type="PROSITE" id="PS50011"/>
    </source>
</evidence>